<dbReference type="Proteomes" id="UP000430692">
    <property type="component" value="Unassembled WGS sequence"/>
</dbReference>
<gene>
    <name evidence="1" type="ORF">GSM42_14375</name>
</gene>
<dbReference type="AlphaFoldDB" id="A0A6I4VY86"/>
<name>A0A6I4VY86_9BACL</name>
<reference evidence="1 2" key="1">
    <citation type="submission" date="2019-12" db="EMBL/GenBank/DDBJ databases">
        <title>Whole-genome analyses of novel actinobacteria.</title>
        <authorList>
            <person name="Sahin N."/>
            <person name="Saygin H."/>
        </authorList>
    </citation>
    <scope>NUCLEOTIDE SEQUENCE [LARGE SCALE GENOMIC DNA]</scope>
    <source>
        <strain evidence="1 2">KC615</strain>
    </source>
</reference>
<evidence type="ECO:0000313" key="2">
    <source>
        <dbReference type="Proteomes" id="UP000430692"/>
    </source>
</evidence>
<protein>
    <submittedName>
        <fullName evidence="1">Uncharacterized protein</fullName>
    </submittedName>
</protein>
<proteinExistence type="predicted"/>
<evidence type="ECO:0000313" key="1">
    <source>
        <dbReference type="EMBL" id="MXQ54880.1"/>
    </source>
</evidence>
<accession>A0A6I4VY86</accession>
<dbReference type="RefSeq" id="WP_160802235.1">
    <property type="nucleotide sequence ID" value="NZ_WUUL01000010.1"/>
</dbReference>
<sequence>MNIKFATDHQYVFSHHQIQHALIIWDKESRKDIYIVETETPDTLTLRYPGETYRERLLDELEPYFFQVLLSEDQSEIPVILGATFAFQKKLVGMYYSKSESRENLYFFYLLDGELVDITEEIYPEVIEHFRSNYPDML</sequence>
<comment type="caution">
    <text evidence="1">The sequence shown here is derived from an EMBL/GenBank/DDBJ whole genome shotgun (WGS) entry which is preliminary data.</text>
</comment>
<keyword evidence="2" id="KW-1185">Reference proteome</keyword>
<dbReference type="EMBL" id="WUUL01000010">
    <property type="protein sequence ID" value="MXQ54880.1"/>
    <property type="molecule type" value="Genomic_DNA"/>
</dbReference>
<organism evidence="1 2">
    <name type="scientific">Shimazuella alba</name>
    <dbReference type="NCBI Taxonomy" id="2690964"/>
    <lineage>
        <taxon>Bacteria</taxon>
        <taxon>Bacillati</taxon>
        <taxon>Bacillota</taxon>
        <taxon>Bacilli</taxon>
        <taxon>Bacillales</taxon>
        <taxon>Thermoactinomycetaceae</taxon>
        <taxon>Shimazuella</taxon>
    </lineage>
</organism>